<dbReference type="GO" id="GO:0003676">
    <property type="term" value="F:nucleic acid binding"/>
    <property type="evidence" value="ECO:0007669"/>
    <property type="project" value="InterPro"/>
</dbReference>
<evidence type="ECO:0000313" key="2">
    <source>
        <dbReference type="EMBL" id="JAS84491.1"/>
    </source>
</evidence>
<dbReference type="InterPro" id="IPR002156">
    <property type="entry name" value="RNaseH_domain"/>
</dbReference>
<protein>
    <recommendedName>
        <fullName evidence="1">RNase H type-1 domain-containing protein</fullName>
    </recommendedName>
</protein>
<dbReference type="GO" id="GO:0004523">
    <property type="term" value="F:RNA-DNA hybrid ribonuclease activity"/>
    <property type="evidence" value="ECO:0007669"/>
    <property type="project" value="InterPro"/>
</dbReference>
<dbReference type="PROSITE" id="PS50879">
    <property type="entry name" value="RNASE_H_1"/>
    <property type="match status" value="1"/>
</dbReference>
<feature type="non-terminal residue" evidence="2">
    <location>
        <position position="1"/>
    </location>
</feature>
<accession>A0A1B6IC35</accession>
<sequence>DFENATIGNNLDGLIMNILKIIVDGNINITFQWVPGHTNIEGNEMADKLAKEAIEDGDREEEFFVDMQELKAIQRKTYIAKIIKEAQDSPKEKWYKKLIINTLINPGSMQQT</sequence>
<name>A0A1B6IC35_9HEMI</name>
<evidence type="ECO:0000259" key="1">
    <source>
        <dbReference type="PROSITE" id="PS50879"/>
    </source>
</evidence>
<reference evidence="2" key="1">
    <citation type="submission" date="2015-11" db="EMBL/GenBank/DDBJ databases">
        <title>De novo transcriptome assembly of four potential Pierce s Disease insect vectors from Arizona vineyards.</title>
        <authorList>
            <person name="Tassone E.E."/>
        </authorList>
    </citation>
    <scope>NUCLEOTIDE SEQUENCE</scope>
</reference>
<gene>
    <name evidence="2" type="ORF">g.2090</name>
</gene>
<dbReference type="SUPFAM" id="SSF53098">
    <property type="entry name" value="Ribonuclease H-like"/>
    <property type="match status" value="1"/>
</dbReference>
<feature type="domain" description="RNase H type-1" evidence="1">
    <location>
        <begin position="1"/>
        <end position="55"/>
    </location>
</feature>
<dbReference type="Pfam" id="PF00075">
    <property type="entry name" value="RNase_H"/>
    <property type="match status" value="1"/>
</dbReference>
<dbReference type="InterPro" id="IPR036397">
    <property type="entry name" value="RNaseH_sf"/>
</dbReference>
<dbReference type="Gene3D" id="3.30.420.10">
    <property type="entry name" value="Ribonuclease H-like superfamily/Ribonuclease H"/>
    <property type="match status" value="1"/>
</dbReference>
<dbReference type="EMBL" id="GECU01023215">
    <property type="protein sequence ID" value="JAS84491.1"/>
    <property type="molecule type" value="Transcribed_RNA"/>
</dbReference>
<dbReference type="InterPro" id="IPR012337">
    <property type="entry name" value="RNaseH-like_sf"/>
</dbReference>
<proteinExistence type="predicted"/>
<dbReference type="AlphaFoldDB" id="A0A1B6IC35"/>
<organism evidence="2">
    <name type="scientific">Homalodisca liturata</name>
    <dbReference type="NCBI Taxonomy" id="320908"/>
    <lineage>
        <taxon>Eukaryota</taxon>
        <taxon>Metazoa</taxon>
        <taxon>Ecdysozoa</taxon>
        <taxon>Arthropoda</taxon>
        <taxon>Hexapoda</taxon>
        <taxon>Insecta</taxon>
        <taxon>Pterygota</taxon>
        <taxon>Neoptera</taxon>
        <taxon>Paraneoptera</taxon>
        <taxon>Hemiptera</taxon>
        <taxon>Auchenorrhyncha</taxon>
        <taxon>Membracoidea</taxon>
        <taxon>Cicadellidae</taxon>
        <taxon>Cicadellinae</taxon>
        <taxon>Proconiini</taxon>
        <taxon>Homalodisca</taxon>
    </lineage>
</organism>